<organism evidence="2 3">
    <name type="scientific">Oesophagostomum dentatum</name>
    <name type="common">Nodular worm</name>
    <dbReference type="NCBI Taxonomy" id="61180"/>
    <lineage>
        <taxon>Eukaryota</taxon>
        <taxon>Metazoa</taxon>
        <taxon>Ecdysozoa</taxon>
        <taxon>Nematoda</taxon>
        <taxon>Chromadorea</taxon>
        <taxon>Rhabditida</taxon>
        <taxon>Rhabditina</taxon>
        <taxon>Rhabditomorpha</taxon>
        <taxon>Strongyloidea</taxon>
        <taxon>Strongylidae</taxon>
        <taxon>Oesophagostomum</taxon>
    </lineage>
</organism>
<reference evidence="2 3" key="1">
    <citation type="submission" date="2014-03" db="EMBL/GenBank/DDBJ databases">
        <title>Draft genome of the hookworm Oesophagostomum dentatum.</title>
        <authorList>
            <person name="Mitreva M."/>
        </authorList>
    </citation>
    <scope>NUCLEOTIDE SEQUENCE [LARGE SCALE GENOMIC DNA]</scope>
    <source>
        <strain evidence="2 3">OD-Hann</strain>
    </source>
</reference>
<evidence type="ECO:0000313" key="3">
    <source>
        <dbReference type="Proteomes" id="UP000053660"/>
    </source>
</evidence>
<gene>
    <name evidence="2" type="ORF">OESDEN_11142</name>
</gene>
<evidence type="ECO:0000313" key="2">
    <source>
        <dbReference type="EMBL" id="KHJ89047.1"/>
    </source>
</evidence>
<dbReference type="EMBL" id="KN554816">
    <property type="protein sequence ID" value="KHJ89047.1"/>
    <property type="molecule type" value="Genomic_DNA"/>
</dbReference>
<evidence type="ECO:0000256" key="1">
    <source>
        <dbReference type="SAM" id="MobiDB-lite"/>
    </source>
</evidence>
<feature type="region of interest" description="Disordered" evidence="1">
    <location>
        <begin position="46"/>
        <end position="74"/>
    </location>
</feature>
<keyword evidence="3" id="KW-1185">Reference proteome</keyword>
<accession>A0A0B1SZW0</accession>
<dbReference type="AlphaFoldDB" id="A0A0B1SZW0"/>
<sequence length="103" mass="11262">MSAICARNLSRNFSASEFSPPSADSPFSLGGYSSLTDSLSSIPYPSASSQDFYGNEEDFSQDELTPAEPQKTSVPLVRRFSESLKLPKRTQDGSFSEFAEFSD</sequence>
<protein>
    <submittedName>
        <fullName evidence="2">Uncharacterized protein</fullName>
    </submittedName>
</protein>
<dbReference type="Proteomes" id="UP000053660">
    <property type="component" value="Unassembled WGS sequence"/>
</dbReference>
<proteinExistence type="predicted"/>
<name>A0A0B1SZW0_OESDE</name>